<dbReference type="PANTHER" id="PTHR35317">
    <property type="entry name" value="OS04G0629600 PROTEIN"/>
    <property type="match status" value="1"/>
</dbReference>
<dbReference type="EMBL" id="SZYD01000013">
    <property type="protein sequence ID" value="KAD4386084.1"/>
    <property type="molecule type" value="Genomic_DNA"/>
</dbReference>
<dbReference type="PANTHER" id="PTHR35317:SF35">
    <property type="entry name" value="DUF4219 DOMAIN-CONTAINING PROTEIN"/>
    <property type="match status" value="1"/>
</dbReference>
<dbReference type="Proteomes" id="UP000326396">
    <property type="component" value="Linkage Group LG3"/>
</dbReference>
<comment type="caution">
    <text evidence="1">The sequence shown here is derived from an EMBL/GenBank/DDBJ whole genome shotgun (WGS) entry which is preliminary data.</text>
</comment>
<protein>
    <recommendedName>
        <fullName evidence="3">DUF4219 domain-containing protein</fullName>
    </recommendedName>
</protein>
<organism evidence="1 2">
    <name type="scientific">Mikania micrantha</name>
    <name type="common">bitter vine</name>
    <dbReference type="NCBI Taxonomy" id="192012"/>
    <lineage>
        <taxon>Eukaryota</taxon>
        <taxon>Viridiplantae</taxon>
        <taxon>Streptophyta</taxon>
        <taxon>Embryophyta</taxon>
        <taxon>Tracheophyta</taxon>
        <taxon>Spermatophyta</taxon>
        <taxon>Magnoliopsida</taxon>
        <taxon>eudicotyledons</taxon>
        <taxon>Gunneridae</taxon>
        <taxon>Pentapetalae</taxon>
        <taxon>asterids</taxon>
        <taxon>campanulids</taxon>
        <taxon>Asterales</taxon>
        <taxon>Asteraceae</taxon>
        <taxon>Asteroideae</taxon>
        <taxon>Heliantheae alliance</taxon>
        <taxon>Eupatorieae</taxon>
        <taxon>Mikania</taxon>
    </lineage>
</organism>
<proteinExistence type="predicted"/>
<sequence length="167" mass="19321">MAASSSNQSLPPLPIFKGEGYDFWSIRMKTILMSQDLWEFIATGYNEEDNDRTRLRDHRKKDARALSLIQQATHDEVFSRIVAASTSRQAWNLLQTEFQGDSKVRTVKLQGLKREFETLQMKEGEAVASYLSRVMKNVNQQRAYGETVTDQKSTCKRRQLCHVCLVW</sequence>
<evidence type="ECO:0000313" key="2">
    <source>
        <dbReference type="Proteomes" id="UP000326396"/>
    </source>
</evidence>
<reference evidence="1 2" key="1">
    <citation type="submission" date="2019-05" db="EMBL/GenBank/DDBJ databases">
        <title>Mikania micrantha, genome provides insights into the molecular mechanism of rapid growth.</title>
        <authorList>
            <person name="Liu B."/>
        </authorList>
    </citation>
    <scope>NUCLEOTIDE SEQUENCE [LARGE SCALE GENOMIC DNA]</scope>
    <source>
        <strain evidence="1">NLD-2019</strain>
        <tissue evidence="1">Leaf</tissue>
    </source>
</reference>
<evidence type="ECO:0008006" key="3">
    <source>
        <dbReference type="Google" id="ProtNLM"/>
    </source>
</evidence>
<accession>A0A5N6N764</accession>
<name>A0A5N6N764_9ASTR</name>
<gene>
    <name evidence="1" type="ORF">E3N88_26253</name>
</gene>
<dbReference type="OrthoDB" id="8063676at2759"/>
<keyword evidence="2" id="KW-1185">Reference proteome</keyword>
<dbReference type="AlphaFoldDB" id="A0A5N6N764"/>
<evidence type="ECO:0000313" key="1">
    <source>
        <dbReference type="EMBL" id="KAD4386084.1"/>
    </source>
</evidence>
<dbReference type="Pfam" id="PF14223">
    <property type="entry name" value="Retrotran_gag_2"/>
    <property type="match status" value="1"/>
</dbReference>